<dbReference type="EMBL" id="HBNR01023321">
    <property type="protein sequence ID" value="CAE4575972.1"/>
    <property type="molecule type" value="Transcribed_RNA"/>
</dbReference>
<dbReference type="AlphaFoldDB" id="A0A7S4Q8Q6"/>
<evidence type="ECO:0000256" key="1">
    <source>
        <dbReference type="SAM" id="MobiDB-lite"/>
    </source>
</evidence>
<dbReference type="CDD" id="cd00519">
    <property type="entry name" value="Lipase_3"/>
    <property type="match status" value="1"/>
</dbReference>
<dbReference type="InterPro" id="IPR029058">
    <property type="entry name" value="AB_hydrolase_fold"/>
</dbReference>
<dbReference type="Gene3D" id="3.40.50.1820">
    <property type="entry name" value="alpha/beta hydrolase"/>
    <property type="match status" value="1"/>
</dbReference>
<organism evidence="3">
    <name type="scientific">Alexandrium monilatum</name>
    <dbReference type="NCBI Taxonomy" id="311494"/>
    <lineage>
        <taxon>Eukaryota</taxon>
        <taxon>Sar</taxon>
        <taxon>Alveolata</taxon>
        <taxon>Dinophyceae</taxon>
        <taxon>Gonyaulacales</taxon>
        <taxon>Pyrocystaceae</taxon>
        <taxon>Alexandrium</taxon>
    </lineage>
</organism>
<dbReference type="GO" id="GO:0006629">
    <property type="term" value="P:lipid metabolic process"/>
    <property type="evidence" value="ECO:0007669"/>
    <property type="project" value="InterPro"/>
</dbReference>
<protein>
    <recommendedName>
        <fullName evidence="2">Fungal lipase-type domain-containing protein</fullName>
    </recommendedName>
</protein>
<accession>A0A7S4Q8Q6</accession>
<dbReference type="InterPro" id="IPR002921">
    <property type="entry name" value="Fungal_lipase-type"/>
</dbReference>
<evidence type="ECO:0000259" key="2">
    <source>
        <dbReference type="Pfam" id="PF01764"/>
    </source>
</evidence>
<dbReference type="InterPro" id="IPR051218">
    <property type="entry name" value="Sec_MonoDiacylglyc_Lipase"/>
</dbReference>
<feature type="region of interest" description="Disordered" evidence="1">
    <location>
        <begin position="1"/>
        <end position="44"/>
    </location>
</feature>
<dbReference type="SUPFAM" id="SSF53474">
    <property type="entry name" value="alpha/beta-Hydrolases"/>
    <property type="match status" value="1"/>
</dbReference>
<feature type="compositionally biased region" description="Low complexity" evidence="1">
    <location>
        <begin position="1"/>
        <end position="42"/>
    </location>
</feature>
<sequence>MGCAQGSAKHQQGAQGSAASPASAGAPPGSPTSPTSPRTKPGLVKYRTLLTGQTNFEASGSKAASKANSRCTSRASMKSDEDGSANVSIVLGERELCQSLPGDASPRTDCSPAGRDVHFNPRMAAQAGSTSAEDMLFAARLASLAYVRSGTRGSALQSEEVSAALQAATCGADSGSKTLDELVSAMGLTLERRFWHGGAVQVQGYVAHSEADLVLAFSSPVRREDADTASLAGTAEFSQLAEGTGDLLGLFGCCQGSGICLGAAPCAHEGYLNAVLATIPDLEQAVLPRLRAQQPVRVIVTGHDVGGAVATGALAYVLRNVDLAATPHRVLFVSAGQPRFGDSRFRAWLEREVTRLAAVEKCKFARLVHDSDPVPAGPPGMPFLAHVGVPHVLTQQGEMILGEEALGSVEVKAAELGEVCRSHQLAKYLELLGKRVQQPTGGQVSNGAE</sequence>
<dbReference type="Pfam" id="PF01764">
    <property type="entry name" value="Lipase_3"/>
    <property type="match status" value="1"/>
</dbReference>
<dbReference type="PANTHER" id="PTHR45856">
    <property type="entry name" value="ALPHA/BETA-HYDROLASES SUPERFAMILY PROTEIN"/>
    <property type="match status" value="1"/>
</dbReference>
<gene>
    <name evidence="3" type="ORF">AMON00008_LOCUS15592</name>
</gene>
<name>A0A7S4Q8Q6_9DINO</name>
<reference evidence="3" key="1">
    <citation type="submission" date="2021-01" db="EMBL/GenBank/DDBJ databases">
        <authorList>
            <person name="Corre E."/>
            <person name="Pelletier E."/>
            <person name="Niang G."/>
            <person name="Scheremetjew M."/>
            <person name="Finn R."/>
            <person name="Kale V."/>
            <person name="Holt S."/>
            <person name="Cochrane G."/>
            <person name="Meng A."/>
            <person name="Brown T."/>
            <person name="Cohen L."/>
        </authorList>
    </citation>
    <scope>NUCLEOTIDE SEQUENCE</scope>
    <source>
        <strain evidence="3">CCMP3105</strain>
    </source>
</reference>
<feature type="region of interest" description="Disordered" evidence="1">
    <location>
        <begin position="57"/>
        <end position="84"/>
    </location>
</feature>
<evidence type="ECO:0000313" key="3">
    <source>
        <dbReference type="EMBL" id="CAE4575972.1"/>
    </source>
</evidence>
<feature type="domain" description="Fungal lipase-type" evidence="2">
    <location>
        <begin position="266"/>
        <end position="379"/>
    </location>
</feature>
<proteinExistence type="predicted"/>
<dbReference type="PANTHER" id="PTHR45856:SF11">
    <property type="entry name" value="FUNGAL LIPASE-LIKE DOMAIN-CONTAINING PROTEIN"/>
    <property type="match status" value="1"/>
</dbReference>
<feature type="compositionally biased region" description="Low complexity" evidence="1">
    <location>
        <begin position="58"/>
        <end position="69"/>
    </location>
</feature>